<evidence type="ECO:0000256" key="1">
    <source>
        <dbReference type="SAM" id="MobiDB-lite"/>
    </source>
</evidence>
<evidence type="ECO:0000313" key="2">
    <source>
        <dbReference type="EMBL" id="KAJ8865791.1"/>
    </source>
</evidence>
<feature type="region of interest" description="Disordered" evidence="1">
    <location>
        <begin position="438"/>
        <end position="465"/>
    </location>
</feature>
<accession>A0ABQ9FZY2</accession>
<keyword evidence="3" id="KW-1185">Reference proteome</keyword>
<feature type="compositionally biased region" description="Polar residues" evidence="1">
    <location>
        <begin position="443"/>
        <end position="458"/>
    </location>
</feature>
<comment type="caution">
    <text evidence="2">The sequence shown here is derived from an EMBL/GenBank/DDBJ whole genome shotgun (WGS) entry which is preliminary data.</text>
</comment>
<gene>
    <name evidence="2" type="ORF">PR048_033313</name>
</gene>
<name>A0ABQ9FZY2_9NEOP</name>
<feature type="region of interest" description="Disordered" evidence="1">
    <location>
        <begin position="286"/>
        <end position="307"/>
    </location>
</feature>
<protein>
    <submittedName>
        <fullName evidence="2">Uncharacterized protein</fullName>
    </submittedName>
</protein>
<reference evidence="2 3" key="1">
    <citation type="submission" date="2023-02" db="EMBL/GenBank/DDBJ databases">
        <title>LHISI_Scaffold_Assembly.</title>
        <authorList>
            <person name="Stuart O.P."/>
            <person name="Cleave R."/>
            <person name="Magrath M.J.L."/>
            <person name="Mikheyev A.S."/>
        </authorList>
    </citation>
    <scope>NUCLEOTIDE SEQUENCE [LARGE SCALE GENOMIC DNA]</scope>
    <source>
        <strain evidence="2">Daus_M_001</strain>
        <tissue evidence="2">Leg muscle</tissue>
    </source>
</reference>
<organism evidence="2 3">
    <name type="scientific">Dryococelus australis</name>
    <dbReference type="NCBI Taxonomy" id="614101"/>
    <lineage>
        <taxon>Eukaryota</taxon>
        <taxon>Metazoa</taxon>
        <taxon>Ecdysozoa</taxon>
        <taxon>Arthropoda</taxon>
        <taxon>Hexapoda</taxon>
        <taxon>Insecta</taxon>
        <taxon>Pterygota</taxon>
        <taxon>Neoptera</taxon>
        <taxon>Polyneoptera</taxon>
        <taxon>Phasmatodea</taxon>
        <taxon>Verophasmatodea</taxon>
        <taxon>Anareolatae</taxon>
        <taxon>Phasmatidae</taxon>
        <taxon>Eurycanthinae</taxon>
        <taxon>Dryococelus</taxon>
    </lineage>
</organism>
<dbReference type="EMBL" id="JARBHB010000017">
    <property type="protein sequence ID" value="KAJ8865791.1"/>
    <property type="molecule type" value="Genomic_DNA"/>
</dbReference>
<sequence length="513" mass="55774">MRAHPHSTAHSLTLRPFVGLCEAADRIRLLRYHLREVSTRQQSCHVRRCTQSASHLHYSTSGWRSSVRTPSNAVAGVQSAGCKIESLGNPGHIVDGLVLVLVEHFLCGWICLPGSRGRAMPTMAGGRVRMLSKESKKWFSTNDLGSIPGRVTPGFSHAGIGPDDATGRRVFSGISRFPRPLIGSQELPVTSCPNLFTHSRRFHAGAAVAQWLAQLVSHQGDPGSIPGGLTPGFSHVGVVLDDAACRRAFSGNSSFPRPCIPAPLHPRVSFHVMFRDDGNLRVPAGKRVTRDSSDLAPGQSAAAPSAFESPTASPLALVAPPTLLTPPRVLVMDSDWSPPCPILNIEERKRIRRGAIFRHLPTWRYFPTFEVCEARGAVRAILQHVSSGPSPLAQGSELTCSVLVALRVSMMSNAHWLSAVAQDGNDWAIASSRSCRTPASGISHEQQSSKTSSYSLVRTTTTDEEQKTNTEFRKMKSLRSRRAGEQTVFCPLFVSRESENFGGAKQRDFATEL</sequence>
<evidence type="ECO:0000313" key="3">
    <source>
        <dbReference type="Proteomes" id="UP001159363"/>
    </source>
</evidence>
<proteinExistence type="predicted"/>
<dbReference type="Proteomes" id="UP001159363">
    <property type="component" value="Chromosome 16"/>
</dbReference>